<sequence length="208" mass="21801">MSGLVYVLIVVGVWISVGLLAAWWMARRGHRHWSWPAMGVVFGPFLALAASERVQRHPDLLSRTDSGAHGPGGLRVLVGVDGSAASQAALDLAVELFGPYVETLVAAEVVGYDAAEDEHDPSIAAARGRLAALAERSGGRVTEYDVLSGPPAQALVGYAREQGLDLVVVGSHGRGLSRRLLGDVAHALVRQTTVPVLVAGGHPRPSGR</sequence>
<feature type="transmembrane region" description="Helical" evidence="2">
    <location>
        <begin position="6"/>
        <end position="26"/>
    </location>
</feature>
<dbReference type="InterPro" id="IPR006016">
    <property type="entry name" value="UspA"/>
</dbReference>
<keyword evidence="2" id="KW-0472">Membrane</keyword>
<keyword evidence="2" id="KW-1133">Transmembrane helix</keyword>
<organism evidence="4 5">
    <name type="scientific">Streptomyces chumphonensis</name>
    <dbReference type="NCBI Taxonomy" id="1214925"/>
    <lineage>
        <taxon>Bacteria</taxon>
        <taxon>Bacillati</taxon>
        <taxon>Actinomycetota</taxon>
        <taxon>Actinomycetes</taxon>
        <taxon>Kitasatosporales</taxon>
        <taxon>Streptomycetaceae</taxon>
        <taxon>Streptomyces</taxon>
    </lineage>
</organism>
<keyword evidence="2" id="KW-0812">Transmembrane</keyword>
<dbReference type="PANTHER" id="PTHR46268:SF6">
    <property type="entry name" value="UNIVERSAL STRESS PROTEIN UP12"/>
    <property type="match status" value="1"/>
</dbReference>
<gene>
    <name evidence="4" type="ORF">IF129_15075</name>
</gene>
<dbReference type="InterPro" id="IPR006015">
    <property type="entry name" value="Universal_stress_UspA"/>
</dbReference>
<dbReference type="EMBL" id="JACXYU010000007">
    <property type="protein sequence ID" value="MBD3932869.1"/>
    <property type="molecule type" value="Genomic_DNA"/>
</dbReference>
<evidence type="ECO:0000313" key="4">
    <source>
        <dbReference type="EMBL" id="MBD3932869.1"/>
    </source>
</evidence>
<evidence type="ECO:0000313" key="5">
    <source>
        <dbReference type="Proteomes" id="UP000632289"/>
    </source>
</evidence>
<dbReference type="AlphaFoldDB" id="A0A927F289"/>
<keyword evidence="5" id="KW-1185">Reference proteome</keyword>
<dbReference type="Pfam" id="PF00582">
    <property type="entry name" value="Usp"/>
    <property type="match status" value="1"/>
</dbReference>
<dbReference type="RefSeq" id="WP_191210173.1">
    <property type="nucleotide sequence ID" value="NZ_BAABKL010000050.1"/>
</dbReference>
<feature type="transmembrane region" description="Helical" evidence="2">
    <location>
        <begin position="33"/>
        <end position="51"/>
    </location>
</feature>
<accession>A0A927F289</accession>
<reference evidence="4" key="1">
    <citation type="submission" date="2020-09" db="EMBL/GenBank/DDBJ databases">
        <title>Secondary metabolite and genome analysis of marine Streptomyces chumphonensis KK1-2T.</title>
        <authorList>
            <person name="Phongsopitanun W."/>
            <person name="Kanchanasin P."/>
            <person name="Pittayakhajonwut P."/>
            <person name="Suwanborirux K."/>
            <person name="Tanasupawat S."/>
        </authorList>
    </citation>
    <scope>NUCLEOTIDE SEQUENCE</scope>
    <source>
        <strain evidence="4">KK1-2</strain>
    </source>
</reference>
<evidence type="ECO:0000259" key="3">
    <source>
        <dbReference type="Pfam" id="PF00582"/>
    </source>
</evidence>
<dbReference type="SUPFAM" id="SSF52402">
    <property type="entry name" value="Adenine nucleotide alpha hydrolases-like"/>
    <property type="match status" value="1"/>
</dbReference>
<dbReference type="InterPro" id="IPR014729">
    <property type="entry name" value="Rossmann-like_a/b/a_fold"/>
</dbReference>
<dbReference type="PANTHER" id="PTHR46268">
    <property type="entry name" value="STRESS RESPONSE PROTEIN NHAX"/>
    <property type="match status" value="1"/>
</dbReference>
<feature type="domain" description="UspA" evidence="3">
    <location>
        <begin position="75"/>
        <end position="198"/>
    </location>
</feature>
<dbReference type="CDD" id="cd00293">
    <property type="entry name" value="USP-like"/>
    <property type="match status" value="1"/>
</dbReference>
<comment type="similarity">
    <text evidence="1">Belongs to the universal stress protein A family.</text>
</comment>
<dbReference type="Proteomes" id="UP000632289">
    <property type="component" value="Unassembled WGS sequence"/>
</dbReference>
<dbReference type="PRINTS" id="PR01438">
    <property type="entry name" value="UNVRSLSTRESS"/>
</dbReference>
<dbReference type="Gene3D" id="3.40.50.620">
    <property type="entry name" value="HUPs"/>
    <property type="match status" value="1"/>
</dbReference>
<evidence type="ECO:0000256" key="2">
    <source>
        <dbReference type="SAM" id="Phobius"/>
    </source>
</evidence>
<proteinExistence type="inferred from homology"/>
<protein>
    <submittedName>
        <fullName evidence="4">Universal stress protein</fullName>
    </submittedName>
</protein>
<evidence type="ECO:0000256" key="1">
    <source>
        <dbReference type="ARBA" id="ARBA00008791"/>
    </source>
</evidence>
<comment type="caution">
    <text evidence="4">The sequence shown here is derived from an EMBL/GenBank/DDBJ whole genome shotgun (WGS) entry which is preliminary data.</text>
</comment>
<name>A0A927F289_9ACTN</name>